<feature type="domain" description="LarA-like N-terminal" evidence="1">
    <location>
        <begin position="8"/>
        <end position="206"/>
    </location>
</feature>
<organism evidence="3 4">
    <name type="scientific">Formimonas warabiya</name>
    <dbReference type="NCBI Taxonomy" id="1761012"/>
    <lineage>
        <taxon>Bacteria</taxon>
        <taxon>Bacillati</taxon>
        <taxon>Bacillota</taxon>
        <taxon>Clostridia</taxon>
        <taxon>Eubacteriales</taxon>
        <taxon>Peptococcaceae</taxon>
        <taxon>Candidatus Formimonas</taxon>
    </lineage>
</organism>
<dbReference type="EMBL" id="CP017634">
    <property type="protein sequence ID" value="ATW27256.1"/>
    <property type="molecule type" value="Genomic_DNA"/>
</dbReference>
<dbReference type="GO" id="GO:0050043">
    <property type="term" value="F:lactate racemase activity"/>
    <property type="evidence" value="ECO:0007669"/>
    <property type="project" value="InterPro"/>
</dbReference>
<dbReference type="PANTHER" id="PTHR33171:SF17">
    <property type="entry name" value="LARA-LIKE N-TERMINAL DOMAIN-CONTAINING PROTEIN"/>
    <property type="match status" value="1"/>
</dbReference>
<dbReference type="InterPro" id="IPR047926">
    <property type="entry name" value="Ni_dep_LarA"/>
</dbReference>
<dbReference type="KEGG" id="fwa:DCMF_23090"/>
<dbReference type="Proteomes" id="UP000323521">
    <property type="component" value="Chromosome"/>
</dbReference>
<proteinExistence type="predicted"/>
<evidence type="ECO:0000313" key="4">
    <source>
        <dbReference type="Proteomes" id="UP000323521"/>
    </source>
</evidence>
<evidence type="ECO:0000259" key="1">
    <source>
        <dbReference type="Pfam" id="PF09861"/>
    </source>
</evidence>
<dbReference type="InterPro" id="IPR043166">
    <property type="entry name" value="LarA-like_C"/>
</dbReference>
<dbReference type="Gene3D" id="3.40.50.11440">
    <property type="match status" value="1"/>
</dbReference>
<dbReference type="InterPro" id="IPR018657">
    <property type="entry name" value="LarA-like_N"/>
</dbReference>
<dbReference type="InterPro" id="IPR048068">
    <property type="entry name" value="LarA-like"/>
</dbReference>
<reference evidence="3 4" key="1">
    <citation type="submission" date="2016-10" db="EMBL/GenBank/DDBJ databases">
        <title>Complete Genome Sequence of Peptococcaceae strain DCMF.</title>
        <authorList>
            <person name="Edwards R.J."/>
            <person name="Holland S.I."/>
            <person name="Deshpande N.P."/>
            <person name="Wong Y.K."/>
            <person name="Ertan H."/>
            <person name="Manefield M."/>
            <person name="Russell T.L."/>
            <person name="Lee M.J."/>
        </authorList>
    </citation>
    <scope>NUCLEOTIDE SEQUENCE [LARGE SCALE GENOMIC DNA]</scope>
    <source>
        <strain evidence="3 4">DCMF</strain>
    </source>
</reference>
<dbReference type="Pfam" id="PF09861">
    <property type="entry name" value="Lar_N"/>
    <property type="match status" value="1"/>
</dbReference>
<dbReference type="OrthoDB" id="9770545at2"/>
<dbReference type="InterPro" id="IPR048520">
    <property type="entry name" value="LarA_C"/>
</dbReference>
<keyword evidence="4" id="KW-1185">Reference proteome</keyword>
<dbReference type="RefSeq" id="WP_148136603.1">
    <property type="nucleotide sequence ID" value="NZ_CP017634.1"/>
</dbReference>
<dbReference type="Pfam" id="PF21113">
    <property type="entry name" value="LarA_C"/>
    <property type="match status" value="1"/>
</dbReference>
<dbReference type="Gene3D" id="3.90.226.30">
    <property type="match status" value="1"/>
</dbReference>
<evidence type="ECO:0000313" key="3">
    <source>
        <dbReference type="EMBL" id="ATW27256.1"/>
    </source>
</evidence>
<evidence type="ECO:0000259" key="2">
    <source>
        <dbReference type="Pfam" id="PF21113"/>
    </source>
</evidence>
<accession>A0A3G1KXS0</accession>
<dbReference type="PANTHER" id="PTHR33171">
    <property type="entry name" value="LAR_N DOMAIN-CONTAINING PROTEIN"/>
    <property type="match status" value="1"/>
</dbReference>
<name>A0A3G1KXS0_FORW1</name>
<feature type="domain" description="Lactate racemase C-terminal" evidence="2">
    <location>
        <begin position="271"/>
        <end position="408"/>
    </location>
</feature>
<dbReference type="NCBIfam" id="NF033504">
    <property type="entry name" value="Ni_dep_LarA"/>
    <property type="match status" value="1"/>
</dbReference>
<protein>
    <submittedName>
        <fullName evidence="3">Transcriptional regulator</fullName>
    </submittedName>
</protein>
<gene>
    <name evidence="3" type="ORF">DCMF_23090</name>
</gene>
<dbReference type="AlphaFoldDB" id="A0A3G1KXS0"/>
<sequence length="417" mass="45951">MESINLGYGKTQQRVDIPQGNLLGCLRPHDIRILNAEKEIVRALENPIGTARLKDIVGQGDRVAVMISDITRPCPSALLLPYVLDELNQGGVPDQDIVVVSALGSHRPHRVDEMKRLVGQVYDRVTCIDSWGKEDDFVEVGVSTRGTPFQVFRPVAEATKRVCLGNIDYHYFAGYSGGAKAIVPGVCTRATIQANHRMMLHPAAKVGVLANNPVREDLEEIIKYLSLDFILNVVLDEEKNVMAAVSGHFQKAHRAGCEILDQAYRLPIKELADVVITCPHGFPKDINVYQAQKALDNARWAVKPGGIIILVAECSEGLGEETFEKWLQEAEKPEDIIGRISRDFRLGGHKAAAIADMARQYRLYLVSGLAEETAKKLFMTPFSHVNDALRQALSQVGSEAKIWVMPTGGTTLPQLTV</sequence>